<accession>A0AAD9N8B0</accession>
<dbReference type="SUPFAM" id="SSF47616">
    <property type="entry name" value="GST C-terminal domain-like"/>
    <property type="match status" value="1"/>
</dbReference>
<dbReference type="GO" id="GO:0007005">
    <property type="term" value="P:mitochondrion organization"/>
    <property type="evidence" value="ECO:0007669"/>
    <property type="project" value="TreeGrafter"/>
</dbReference>
<evidence type="ECO:0000256" key="2">
    <source>
        <dbReference type="ARBA" id="ARBA00009170"/>
    </source>
</evidence>
<dbReference type="Pfam" id="PF17171">
    <property type="entry name" value="GST_C_6"/>
    <property type="match status" value="1"/>
</dbReference>
<organism evidence="12 13">
    <name type="scientific">Ridgeia piscesae</name>
    <name type="common">Tubeworm</name>
    <dbReference type="NCBI Taxonomy" id="27915"/>
    <lineage>
        <taxon>Eukaryota</taxon>
        <taxon>Metazoa</taxon>
        <taxon>Spiralia</taxon>
        <taxon>Lophotrochozoa</taxon>
        <taxon>Annelida</taxon>
        <taxon>Polychaeta</taxon>
        <taxon>Sedentaria</taxon>
        <taxon>Canalipalpata</taxon>
        <taxon>Sabellida</taxon>
        <taxon>Siboglinidae</taxon>
        <taxon>Ridgeia</taxon>
    </lineage>
</organism>
<dbReference type="Proteomes" id="UP001209878">
    <property type="component" value="Unassembled WGS sequence"/>
</dbReference>
<dbReference type="EMBL" id="JAODUO010001638">
    <property type="protein sequence ID" value="KAK2160555.1"/>
    <property type="molecule type" value="Genomic_DNA"/>
</dbReference>
<evidence type="ECO:0000256" key="8">
    <source>
        <dbReference type="SAM" id="MobiDB-lite"/>
    </source>
</evidence>
<dbReference type="AlphaFoldDB" id="A0AAD9N8B0"/>
<evidence type="ECO:0000256" key="1">
    <source>
        <dbReference type="ARBA" id="ARBA00004294"/>
    </source>
</evidence>
<comment type="subcellular location">
    <subcellularLocation>
        <location evidence="1">Mitochondrion outer membrane</location>
    </subcellularLocation>
</comment>
<dbReference type="InterPro" id="IPR033468">
    <property type="entry name" value="Metaxin_GST"/>
</dbReference>
<feature type="region of interest" description="Disordered" evidence="8">
    <location>
        <begin position="309"/>
        <end position="352"/>
    </location>
</feature>
<evidence type="ECO:0000256" key="4">
    <source>
        <dbReference type="ARBA" id="ARBA00022787"/>
    </source>
</evidence>
<dbReference type="CDD" id="cd03212">
    <property type="entry name" value="GST_C_Metaxin1_3"/>
    <property type="match status" value="1"/>
</dbReference>
<proteinExistence type="inferred from homology"/>
<dbReference type="CDD" id="cd03078">
    <property type="entry name" value="GST_N_Metaxin1_like"/>
    <property type="match status" value="1"/>
</dbReference>
<feature type="domain" description="Metaxin glutathione S-transferase" evidence="11">
    <location>
        <begin position="176"/>
        <end position="239"/>
    </location>
</feature>
<evidence type="ECO:0000313" key="12">
    <source>
        <dbReference type="EMBL" id="KAK2160555.1"/>
    </source>
</evidence>
<dbReference type="GO" id="GO:0001401">
    <property type="term" value="C:SAM complex"/>
    <property type="evidence" value="ECO:0007669"/>
    <property type="project" value="InterPro"/>
</dbReference>
<gene>
    <name evidence="12" type="ORF">NP493_1636g00014</name>
</gene>
<comment type="similarity">
    <text evidence="2">Belongs to the metaxin family.</text>
</comment>
<dbReference type="SFLD" id="SFLDS00019">
    <property type="entry name" value="Glutathione_Transferase_(cytos"/>
    <property type="match status" value="1"/>
</dbReference>
<evidence type="ECO:0000313" key="13">
    <source>
        <dbReference type="Proteomes" id="UP001209878"/>
    </source>
</evidence>
<keyword evidence="9" id="KW-1133">Transmembrane helix</keyword>
<dbReference type="PANTHER" id="PTHR12289:SF41">
    <property type="entry name" value="FAILED AXON CONNECTIONS-RELATED"/>
    <property type="match status" value="1"/>
</dbReference>
<feature type="compositionally biased region" description="Acidic residues" evidence="8">
    <location>
        <begin position="333"/>
        <end position="352"/>
    </location>
</feature>
<dbReference type="InterPro" id="IPR019564">
    <property type="entry name" value="Sam37/metaxin_N"/>
</dbReference>
<evidence type="ECO:0000256" key="6">
    <source>
        <dbReference type="ARBA" id="ARBA00023128"/>
    </source>
</evidence>
<feature type="domain" description="Mitochondrial outer membrane transport complex Sam37/metaxin N-terminal" evidence="10">
    <location>
        <begin position="27"/>
        <end position="146"/>
    </location>
</feature>
<evidence type="ECO:0000256" key="9">
    <source>
        <dbReference type="SAM" id="Phobius"/>
    </source>
</evidence>
<comment type="caution">
    <text evidence="12">The sequence shown here is derived from an EMBL/GenBank/DDBJ whole genome shotgun (WGS) entry which is preliminary data.</text>
</comment>
<dbReference type="InterPro" id="IPR036282">
    <property type="entry name" value="Glutathione-S-Trfase_C_sf"/>
</dbReference>
<evidence type="ECO:0008006" key="14">
    <source>
        <dbReference type="Google" id="ProtNLM"/>
    </source>
</evidence>
<keyword evidence="3" id="KW-0813">Transport</keyword>
<evidence type="ECO:0000259" key="11">
    <source>
        <dbReference type="Pfam" id="PF17171"/>
    </source>
</evidence>
<dbReference type="InterPro" id="IPR050931">
    <property type="entry name" value="Mito_Protein_Transport_Metaxin"/>
</dbReference>
<protein>
    <recommendedName>
        <fullName evidence="14">Metaxin</fullName>
    </recommendedName>
</protein>
<dbReference type="PANTHER" id="PTHR12289">
    <property type="entry name" value="METAXIN RELATED"/>
    <property type="match status" value="1"/>
</dbReference>
<evidence type="ECO:0000256" key="7">
    <source>
        <dbReference type="ARBA" id="ARBA00023136"/>
    </source>
</evidence>
<name>A0AAD9N8B0_RIDPI</name>
<evidence type="ECO:0000259" key="10">
    <source>
        <dbReference type="Pfam" id="PF10568"/>
    </source>
</evidence>
<keyword evidence="5" id="KW-0653">Protein transport</keyword>
<feature type="transmembrane region" description="Helical" evidence="9">
    <location>
        <begin position="278"/>
        <end position="299"/>
    </location>
</feature>
<dbReference type="SFLD" id="SFLDG01180">
    <property type="entry name" value="SUF1"/>
    <property type="match status" value="1"/>
</dbReference>
<reference evidence="12" key="1">
    <citation type="journal article" date="2023" name="Mol. Biol. Evol.">
        <title>Third-Generation Sequencing Reveals the Adaptive Role of the Epigenome in Three Deep-Sea Polychaetes.</title>
        <authorList>
            <person name="Perez M."/>
            <person name="Aroh O."/>
            <person name="Sun Y."/>
            <person name="Lan Y."/>
            <person name="Juniper S.K."/>
            <person name="Young C.R."/>
            <person name="Angers B."/>
            <person name="Qian P.Y."/>
        </authorList>
    </citation>
    <scope>NUCLEOTIDE SEQUENCE</scope>
    <source>
        <strain evidence="12">R07B-5</strain>
    </source>
</reference>
<dbReference type="Pfam" id="PF10568">
    <property type="entry name" value="Tom37"/>
    <property type="match status" value="1"/>
</dbReference>
<sequence>MADGDNANMQLRIWDGDWGIPSVDHKCLSVMAYCRFSTVPIKFVKTNNPWRSPSGELPVLDSDGKTVTGVSHIFSCLRKQRWGTDYSLTGRQSADILAFAALIEDKLMPALDYMWWVETKTYVDLTRPWYVKALPFLLKLYLPSARQRATENRARFCKGHELMSDTDLENKLYKEAKECMNLLSIKLGENNYFFGSTPSSLDALVFGALAPLLKVPFPVTILRNHLKGCTNLWNHCQRILDNYFPLSPEEADTLRKKNDERSKQTEVLTEFPHKKRNMFIAGVIAVAAMISYALLSGLIEIEVLTDDGDEDGDSSVNESTTRPPDFNQFDGLFENEDDAEQEEGDEQYDRED</sequence>
<evidence type="ECO:0000256" key="5">
    <source>
        <dbReference type="ARBA" id="ARBA00022927"/>
    </source>
</evidence>
<keyword evidence="9" id="KW-0812">Transmembrane</keyword>
<evidence type="ECO:0000256" key="3">
    <source>
        <dbReference type="ARBA" id="ARBA00022448"/>
    </source>
</evidence>
<dbReference type="InterPro" id="IPR040079">
    <property type="entry name" value="Glutathione_S-Trfase"/>
</dbReference>
<dbReference type="GO" id="GO:0015031">
    <property type="term" value="P:protein transport"/>
    <property type="evidence" value="ECO:0007669"/>
    <property type="project" value="UniProtKB-KW"/>
</dbReference>
<keyword evidence="13" id="KW-1185">Reference proteome</keyword>
<keyword evidence="4" id="KW-1000">Mitochondrion outer membrane</keyword>
<keyword evidence="7 9" id="KW-0472">Membrane</keyword>
<keyword evidence="6" id="KW-0496">Mitochondrion</keyword>